<dbReference type="GO" id="GO:0003697">
    <property type="term" value="F:single-stranded DNA binding"/>
    <property type="evidence" value="ECO:0007669"/>
    <property type="project" value="InterPro"/>
</dbReference>
<name>A0A4Q2UHQ1_9BACT</name>
<dbReference type="Pfam" id="PF00436">
    <property type="entry name" value="SSB"/>
    <property type="match status" value="1"/>
</dbReference>
<evidence type="ECO:0000256" key="2">
    <source>
        <dbReference type="PIRNR" id="PIRNR002070"/>
    </source>
</evidence>
<dbReference type="Proteomes" id="UP000290407">
    <property type="component" value="Unassembled WGS sequence"/>
</dbReference>
<dbReference type="NCBIfam" id="TIGR00621">
    <property type="entry name" value="ssb"/>
    <property type="match status" value="1"/>
</dbReference>
<dbReference type="InterPro" id="IPR011344">
    <property type="entry name" value="ssDNA-bd"/>
</dbReference>
<organism evidence="4 5">
    <name type="scientific">Spirosoma sordidisoli</name>
    <dbReference type="NCBI Taxonomy" id="2502893"/>
    <lineage>
        <taxon>Bacteria</taxon>
        <taxon>Pseudomonadati</taxon>
        <taxon>Bacteroidota</taxon>
        <taxon>Cytophagia</taxon>
        <taxon>Cytophagales</taxon>
        <taxon>Cytophagaceae</taxon>
        <taxon>Spirosoma</taxon>
    </lineage>
</organism>
<dbReference type="PANTHER" id="PTHR10302">
    <property type="entry name" value="SINGLE-STRANDED DNA-BINDING PROTEIN"/>
    <property type="match status" value="1"/>
</dbReference>
<evidence type="ECO:0000256" key="3">
    <source>
        <dbReference type="RuleBase" id="RU000524"/>
    </source>
</evidence>
<accession>A0A4Q2UHQ1</accession>
<comment type="caution">
    <text evidence="4">The sequence shown here is derived from an EMBL/GenBank/DDBJ whole genome shotgun (WGS) entry which is preliminary data.</text>
</comment>
<dbReference type="CDD" id="cd04496">
    <property type="entry name" value="SSB_OBF"/>
    <property type="match status" value="1"/>
</dbReference>
<dbReference type="GO" id="GO:0009295">
    <property type="term" value="C:nucleoid"/>
    <property type="evidence" value="ECO:0007669"/>
    <property type="project" value="TreeGrafter"/>
</dbReference>
<dbReference type="PIRSF" id="PIRSF002070">
    <property type="entry name" value="SSB"/>
    <property type="match status" value="1"/>
</dbReference>
<evidence type="ECO:0000313" key="4">
    <source>
        <dbReference type="EMBL" id="RYC66249.1"/>
    </source>
</evidence>
<dbReference type="Gene3D" id="2.40.50.140">
    <property type="entry name" value="Nucleic acid-binding proteins"/>
    <property type="match status" value="1"/>
</dbReference>
<evidence type="ECO:0000313" key="5">
    <source>
        <dbReference type="Proteomes" id="UP000290407"/>
    </source>
</evidence>
<protein>
    <recommendedName>
        <fullName evidence="2 3">Single-stranded DNA-binding protein</fullName>
    </recommendedName>
</protein>
<dbReference type="PANTHER" id="PTHR10302:SF0">
    <property type="entry name" value="SINGLE-STRANDED DNA-BINDING PROTEIN, MITOCHONDRIAL"/>
    <property type="match status" value="1"/>
</dbReference>
<dbReference type="InterPro" id="IPR000424">
    <property type="entry name" value="Primosome_PriB/ssb"/>
</dbReference>
<dbReference type="RefSeq" id="WP_129607009.1">
    <property type="nucleotide sequence ID" value="NZ_SBLB01000018.1"/>
</dbReference>
<dbReference type="PROSITE" id="PS50935">
    <property type="entry name" value="SSB"/>
    <property type="match status" value="1"/>
</dbReference>
<keyword evidence="5" id="KW-1185">Reference proteome</keyword>
<dbReference type="AlphaFoldDB" id="A0A4Q2UHQ1"/>
<evidence type="ECO:0000256" key="1">
    <source>
        <dbReference type="ARBA" id="ARBA00023125"/>
    </source>
</evidence>
<dbReference type="GO" id="GO:0006260">
    <property type="term" value="P:DNA replication"/>
    <property type="evidence" value="ECO:0007669"/>
    <property type="project" value="InterPro"/>
</dbReference>
<dbReference type="EMBL" id="SBLB01000018">
    <property type="protein sequence ID" value="RYC66249.1"/>
    <property type="molecule type" value="Genomic_DNA"/>
</dbReference>
<gene>
    <name evidence="4" type="ORF">EQG79_30565</name>
</gene>
<dbReference type="SUPFAM" id="SSF50249">
    <property type="entry name" value="Nucleic acid-binding proteins"/>
    <property type="match status" value="1"/>
</dbReference>
<proteinExistence type="predicted"/>
<keyword evidence="1 2" id="KW-0238">DNA-binding</keyword>
<reference evidence="4 5" key="1">
    <citation type="submission" date="2019-01" db="EMBL/GenBank/DDBJ databases">
        <title>Spirosoma flava sp. nov., a propanil-degrading bacterium isolated from herbicide-contaminated soil.</title>
        <authorList>
            <person name="Zhang L."/>
            <person name="Jiang J.-D."/>
        </authorList>
    </citation>
    <scope>NUCLEOTIDE SEQUENCE [LARGE SCALE GENOMIC DNA]</scope>
    <source>
        <strain evidence="4 5">TY50</strain>
    </source>
</reference>
<sequence>MANNRVELLGHLGGDPKIIEKDGKSFIALSVATADAYPVKEGEETVWKERETVWHDVLVFKPITMNYARDLKKGDRVRLTGELSYRSFDDTNGKKRKEATIFGTYIEKVQYEKQERLDYDFPPQE</sequence>
<dbReference type="InterPro" id="IPR012340">
    <property type="entry name" value="NA-bd_OB-fold"/>
</dbReference>